<evidence type="ECO:0000256" key="8">
    <source>
        <dbReference type="PIRSR" id="PIRSR000808-1"/>
    </source>
</evidence>
<name>A0A1C3EHR7_9PLAN</name>
<comment type="similarity">
    <text evidence="2">Belongs to the galactose-1-phosphate uridylyltransferase type 1 family.</text>
</comment>
<dbReference type="STRING" id="1841610.A6X21_20875"/>
<accession>A0A1C3EHR7</accession>
<protein>
    <submittedName>
        <fullName evidence="12">Uncharacterized protein</fullName>
    </submittedName>
</protein>
<feature type="active site" description="Tele-UMP-histidine intermediate" evidence="8">
    <location>
        <position position="191"/>
    </location>
</feature>
<dbReference type="PANTHER" id="PTHR42763">
    <property type="entry name" value="ADP-GLUCOSE PHOSPHORYLASE"/>
    <property type="match status" value="1"/>
</dbReference>
<dbReference type="RefSeq" id="WP_068847333.1">
    <property type="nucleotide sequence ID" value="NZ_LYDR01000063.1"/>
</dbReference>
<dbReference type="InterPro" id="IPR053177">
    <property type="entry name" value="ADP-glucose_phosphorylase"/>
</dbReference>
<dbReference type="EMBL" id="LYDR01000063">
    <property type="protein sequence ID" value="ODA32784.1"/>
    <property type="molecule type" value="Genomic_DNA"/>
</dbReference>
<evidence type="ECO:0000256" key="3">
    <source>
        <dbReference type="ARBA" id="ARBA00022679"/>
    </source>
</evidence>
<feature type="domain" description="Galactose-1-phosphate uridyl transferase N-terminal" evidence="10">
    <location>
        <begin position="126"/>
        <end position="201"/>
    </location>
</feature>
<evidence type="ECO:0000256" key="1">
    <source>
        <dbReference type="ARBA" id="ARBA00001947"/>
    </source>
</evidence>
<dbReference type="GO" id="GO:0006012">
    <property type="term" value="P:galactose metabolic process"/>
    <property type="evidence" value="ECO:0007669"/>
    <property type="project" value="InterPro"/>
</dbReference>
<evidence type="ECO:0000256" key="2">
    <source>
        <dbReference type="ARBA" id="ARBA00010951"/>
    </source>
</evidence>
<reference evidence="12 13" key="1">
    <citation type="submission" date="2016-05" db="EMBL/GenBank/DDBJ databases">
        <title>Genomic and physiological characterization of Planctopirus sp. isolated from fresh water lake.</title>
        <authorList>
            <person name="Subhash Y."/>
            <person name="Ramana C."/>
        </authorList>
    </citation>
    <scope>NUCLEOTIDE SEQUENCE [LARGE SCALE GENOMIC DNA]</scope>
    <source>
        <strain evidence="12 13">JC280</strain>
    </source>
</reference>
<comment type="caution">
    <text evidence="12">The sequence shown here is derived from an EMBL/GenBank/DDBJ whole genome shotgun (WGS) entry which is preliminary data.</text>
</comment>
<dbReference type="PIRSF" id="PIRSF000808">
    <property type="entry name" value="GalT"/>
    <property type="match status" value="1"/>
</dbReference>
<dbReference type="GO" id="GO:0008270">
    <property type="term" value="F:zinc ion binding"/>
    <property type="evidence" value="ECO:0007669"/>
    <property type="project" value="InterPro"/>
</dbReference>
<evidence type="ECO:0000256" key="6">
    <source>
        <dbReference type="ARBA" id="ARBA00022833"/>
    </source>
</evidence>
<dbReference type="InterPro" id="IPR036265">
    <property type="entry name" value="HIT-like_sf"/>
</dbReference>
<proteinExistence type="inferred from homology"/>
<evidence type="ECO:0000256" key="4">
    <source>
        <dbReference type="ARBA" id="ARBA00022695"/>
    </source>
</evidence>
<evidence type="ECO:0000256" key="5">
    <source>
        <dbReference type="ARBA" id="ARBA00022723"/>
    </source>
</evidence>
<dbReference type="InterPro" id="IPR005849">
    <property type="entry name" value="GalP_Utransf_N"/>
</dbReference>
<dbReference type="Pfam" id="PF02744">
    <property type="entry name" value="GalP_UDP_tr_C"/>
    <property type="match status" value="1"/>
</dbReference>
<evidence type="ECO:0000313" key="13">
    <source>
        <dbReference type="Proteomes" id="UP000094828"/>
    </source>
</evidence>
<feature type="region of interest" description="Disordered" evidence="9">
    <location>
        <begin position="31"/>
        <end position="51"/>
    </location>
</feature>
<keyword evidence="7" id="KW-0119">Carbohydrate metabolism</keyword>
<feature type="domain" description="Galactose-1-phosphate uridyl transferase C-terminal" evidence="11">
    <location>
        <begin position="222"/>
        <end position="318"/>
    </location>
</feature>
<keyword evidence="4" id="KW-0548">Nucleotidyltransferase</keyword>
<dbReference type="InterPro" id="IPR005850">
    <property type="entry name" value="GalP_Utransf_C"/>
</dbReference>
<keyword evidence="6" id="KW-0862">Zinc</keyword>
<keyword evidence="5" id="KW-0479">Metal-binding</keyword>
<dbReference type="Proteomes" id="UP000094828">
    <property type="component" value="Unassembled WGS sequence"/>
</dbReference>
<evidence type="ECO:0000259" key="11">
    <source>
        <dbReference type="Pfam" id="PF02744"/>
    </source>
</evidence>
<dbReference type="Pfam" id="PF01087">
    <property type="entry name" value="GalP_UDP_transf"/>
    <property type="match status" value="1"/>
</dbReference>
<dbReference type="PANTHER" id="PTHR42763:SF1">
    <property type="entry name" value="UDP-GLUCOSE--HEXOSE-1-PHOSPHATE URIDYLYLTRANSFERASE"/>
    <property type="match status" value="1"/>
</dbReference>
<evidence type="ECO:0000313" key="12">
    <source>
        <dbReference type="EMBL" id="ODA32784.1"/>
    </source>
</evidence>
<evidence type="ECO:0000259" key="10">
    <source>
        <dbReference type="Pfam" id="PF01087"/>
    </source>
</evidence>
<dbReference type="InterPro" id="IPR001937">
    <property type="entry name" value="GalP_UDPtransf1"/>
</dbReference>
<gene>
    <name evidence="12" type="ORF">A6X21_20875</name>
</gene>
<dbReference type="SUPFAM" id="SSF54197">
    <property type="entry name" value="HIT-like"/>
    <property type="match status" value="2"/>
</dbReference>
<dbReference type="GO" id="GO:0008108">
    <property type="term" value="F:UDP-glucose:hexose-1-phosphate uridylyltransferase activity"/>
    <property type="evidence" value="ECO:0007669"/>
    <property type="project" value="InterPro"/>
</dbReference>
<dbReference type="AlphaFoldDB" id="A0A1C3EHR7"/>
<evidence type="ECO:0000256" key="9">
    <source>
        <dbReference type="SAM" id="MobiDB-lite"/>
    </source>
</evidence>
<comment type="cofactor">
    <cofactor evidence="1">
        <name>Zn(2+)</name>
        <dbReference type="ChEBI" id="CHEBI:29105"/>
    </cofactor>
</comment>
<organism evidence="12 13">
    <name type="scientific">Planctopirus hydrillae</name>
    <dbReference type="NCBI Taxonomy" id="1841610"/>
    <lineage>
        <taxon>Bacteria</taxon>
        <taxon>Pseudomonadati</taxon>
        <taxon>Planctomycetota</taxon>
        <taxon>Planctomycetia</taxon>
        <taxon>Planctomycetales</taxon>
        <taxon>Planctomycetaceae</taxon>
        <taxon>Planctopirus</taxon>
    </lineage>
</organism>
<evidence type="ECO:0000256" key="7">
    <source>
        <dbReference type="ARBA" id="ARBA00023277"/>
    </source>
</evidence>
<dbReference type="Gene3D" id="3.30.428.10">
    <property type="entry name" value="HIT-like"/>
    <property type="match status" value="2"/>
</dbReference>
<sequence length="358" mass="40350">MKSELRVDPITNDVVLISPVRSERPVHLQAVSAPISRHSKPSSDSTDPFLEGNEQLTESESLAIRMEGSLPNTPGWLVRCISNRYPAVFPWQEFWNQIPQGEELLSIVGSNSDLDRARQAPLAGIGLHDVVVECPHDETHLSRLSIDQIGLVISLWRDRLSAYMQDEHHWQYGLIFKNHGRLAGASLPHSHSQMMALPFVPPRLLHEFNACRVAYKTCRDSLWSQLIEQEELLKLRVVQKTSRFLAVTPYASRFPFELRVLPLKAQAHFSSITDDDCEELATLLKGLLIALETVAHDPDYNLVIHTAPLREQEPSDFHWRLEILPRIGGIAGFEWGTGAFINAVPPEIAAAQYREALS</sequence>
<keyword evidence="13" id="KW-1185">Reference proteome</keyword>
<keyword evidence="3" id="KW-0808">Transferase</keyword>